<sequence length="194" mass="21198">MTKVTIIGATGSLGRVLTKVLLKETEVELTLFSRSADRLPDQERIQKIAGSVYDQAALTAAVKGSDVVFVALSGDLPKMAEAICLAMSTTGVKRLIFTSSYGIYGELPGLNGKVQPVLEPYREATDVIEASNLDYTILRPGWFDNSPDISYYLFDKGEVIRGNQISRLAIAQLVKQIVLTPSQYRQANLGIVRD</sequence>
<dbReference type="Gene3D" id="3.40.50.720">
    <property type="entry name" value="NAD(P)-binding Rossmann-like Domain"/>
    <property type="match status" value="1"/>
</dbReference>
<proteinExistence type="predicted"/>
<name>A0ABW0UF94_9STRE</name>
<dbReference type="Proteomes" id="UP001596110">
    <property type="component" value="Unassembled WGS sequence"/>
</dbReference>
<reference evidence="3" key="1">
    <citation type="journal article" date="2019" name="Int. J. Syst. Evol. Microbiol.">
        <title>The Global Catalogue of Microorganisms (GCM) 10K type strain sequencing project: providing services to taxonomists for standard genome sequencing and annotation.</title>
        <authorList>
            <consortium name="The Broad Institute Genomics Platform"/>
            <consortium name="The Broad Institute Genome Sequencing Center for Infectious Disease"/>
            <person name="Wu L."/>
            <person name="Ma J."/>
        </authorList>
    </citation>
    <scope>NUCLEOTIDE SEQUENCE [LARGE SCALE GENOMIC DNA]</scope>
    <source>
        <strain evidence="3">DT43</strain>
    </source>
</reference>
<dbReference type="InterPro" id="IPR016040">
    <property type="entry name" value="NAD(P)-bd_dom"/>
</dbReference>
<protein>
    <submittedName>
        <fullName evidence="2">NAD(P)H-binding protein</fullName>
    </submittedName>
</protein>
<dbReference type="InterPro" id="IPR036291">
    <property type="entry name" value="NAD(P)-bd_dom_sf"/>
</dbReference>
<evidence type="ECO:0000259" key="1">
    <source>
        <dbReference type="Pfam" id="PF13460"/>
    </source>
</evidence>
<organism evidence="2 3">
    <name type="scientific">Streptococcus caledonicus</name>
    <dbReference type="NCBI Taxonomy" id="2614158"/>
    <lineage>
        <taxon>Bacteria</taxon>
        <taxon>Bacillati</taxon>
        <taxon>Bacillota</taxon>
        <taxon>Bacilli</taxon>
        <taxon>Lactobacillales</taxon>
        <taxon>Streptococcaceae</taxon>
        <taxon>Streptococcus</taxon>
    </lineage>
</organism>
<feature type="domain" description="NAD(P)-binding" evidence="1">
    <location>
        <begin position="8"/>
        <end position="180"/>
    </location>
</feature>
<comment type="caution">
    <text evidence="2">The sequence shown here is derived from an EMBL/GenBank/DDBJ whole genome shotgun (WGS) entry which is preliminary data.</text>
</comment>
<dbReference type="PANTHER" id="PTHR15020:SF50">
    <property type="entry name" value="UPF0659 PROTEIN YMR090W"/>
    <property type="match status" value="1"/>
</dbReference>
<evidence type="ECO:0000313" key="2">
    <source>
        <dbReference type="EMBL" id="MFC5630601.1"/>
    </source>
</evidence>
<evidence type="ECO:0000313" key="3">
    <source>
        <dbReference type="Proteomes" id="UP001596110"/>
    </source>
</evidence>
<gene>
    <name evidence="2" type="ORF">ACFPQ3_03120</name>
</gene>
<accession>A0ABW0UF94</accession>
<dbReference type="EMBL" id="JBHSOJ010000015">
    <property type="protein sequence ID" value="MFC5630601.1"/>
    <property type="molecule type" value="Genomic_DNA"/>
</dbReference>
<dbReference type="RefSeq" id="WP_156806549.1">
    <property type="nucleotide sequence ID" value="NZ_JBHSOJ010000015.1"/>
</dbReference>
<dbReference type="PANTHER" id="PTHR15020">
    <property type="entry name" value="FLAVIN REDUCTASE-RELATED"/>
    <property type="match status" value="1"/>
</dbReference>
<keyword evidence="3" id="KW-1185">Reference proteome</keyword>
<dbReference type="SUPFAM" id="SSF51735">
    <property type="entry name" value="NAD(P)-binding Rossmann-fold domains"/>
    <property type="match status" value="1"/>
</dbReference>
<dbReference type="Pfam" id="PF13460">
    <property type="entry name" value="NAD_binding_10"/>
    <property type="match status" value="1"/>
</dbReference>